<gene>
    <name evidence="1" type="ORF">CJ199_13090</name>
</gene>
<evidence type="ECO:0000313" key="2">
    <source>
        <dbReference type="Proteomes" id="UP000235598"/>
    </source>
</evidence>
<organism evidence="1 2">
    <name type="scientific">Brevibacterium paucivorans</name>
    <dbReference type="NCBI Taxonomy" id="170994"/>
    <lineage>
        <taxon>Bacteria</taxon>
        <taxon>Bacillati</taxon>
        <taxon>Actinomycetota</taxon>
        <taxon>Actinomycetes</taxon>
        <taxon>Micrococcales</taxon>
        <taxon>Brevibacteriaceae</taxon>
        <taxon>Brevibacterium</taxon>
    </lineage>
</organism>
<comment type="caution">
    <text evidence="1">The sequence shown here is derived from an EMBL/GenBank/DDBJ whole genome shotgun (WGS) entry which is preliminary data.</text>
</comment>
<feature type="non-terminal residue" evidence="1">
    <location>
        <position position="78"/>
    </location>
</feature>
<evidence type="ECO:0008006" key="3">
    <source>
        <dbReference type="Google" id="ProtNLM"/>
    </source>
</evidence>
<sequence length="78" mass="8881">DKTRRRVLSFMHSSTCPTCQGRGFQPDTLQVTYAGYAIDEFNDLALKDVLAVLENRVKQLAGIAKQQWNEHDEAEELL</sequence>
<dbReference type="Proteomes" id="UP000235598">
    <property type="component" value="Unassembled WGS sequence"/>
</dbReference>
<dbReference type="EMBL" id="PNHK01000217">
    <property type="protein sequence ID" value="PMD04259.1"/>
    <property type="molecule type" value="Genomic_DNA"/>
</dbReference>
<reference evidence="1 2" key="1">
    <citation type="submission" date="2017-09" db="EMBL/GenBank/DDBJ databases">
        <title>Bacterial strain isolated from the female urinary microbiota.</title>
        <authorList>
            <person name="Thomas-White K."/>
            <person name="Kumar N."/>
            <person name="Forster S."/>
            <person name="Putonti C."/>
            <person name="Lawley T."/>
            <person name="Wolfe A.J."/>
        </authorList>
    </citation>
    <scope>NUCLEOTIDE SEQUENCE [LARGE SCALE GENOMIC DNA]</scope>
    <source>
        <strain evidence="1 2">UMB1301</strain>
    </source>
</reference>
<feature type="non-terminal residue" evidence="1">
    <location>
        <position position="1"/>
    </location>
</feature>
<dbReference type="Gene3D" id="1.10.8.280">
    <property type="entry name" value="ABC transporter ATPase domain-like"/>
    <property type="match status" value="1"/>
</dbReference>
<dbReference type="RefSeq" id="WP_146004792.1">
    <property type="nucleotide sequence ID" value="NZ_PNHK01000217.1"/>
</dbReference>
<dbReference type="AlphaFoldDB" id="A0A2N6VJG6"/>
<protein>
    <recommendedName>
        <fullName evidence="3">Excinuclease ABC subunit A</fullName>
    </recommendedName>
</protein>
<evidence type="ECO:0000313" key="1">
    <source>
        <dbReference type="EMBL" id="PMD04259.1"/>
    </source>
</evidence>
<accession>A0A2N6VJG6</accession>
<name>A0A2N6VJG6_9MICO</name>
<dbReference type="Gene3D" id="1.20.1580.10">
    <property type="entry name" value="ABC transporter ATPase like domain"/>
    <property type="match status" value="1"/>
</dbReference>
<proteinExistence type="predicted"/>